<dbReference type="EMBL" id="CP009516">
    <property type="protein sequence ID" value="AKB79598.1"/>
    <property type="molecule type" value="Genomic_DNA"/>
</dbReference>
<name>A0A0E3SI60_9EURY</name>
<proteinExistence type="predicted"/>
<keyword evidence="3" id="KW-0328">Glycosyltransferase</keyword>
<dbReference type="Gene3D" id="3.40.50.2000">
    <property type="entry name" value="Glycogen Phosphorylase B"/>
    <property type="match status" value="1"/>
</dbReference>
<dbReference type="Pfam" id="PF00534">
    <property type="entry name" value="Glycos_transf_1"/>
    <property type="match status" value="1"/>
</dbReference>
<evidence type="ECO:0000256" key="1">
    <source>
        <dbReference type="ARBA" id="ARBA00022679"/>
    </source>
</evidence>
<dbReference type="STRING" id="1434110.MSHOH_3115"/>
<dbReference type="GeneID" id="24832440"/>
<keyword evidence="4" id="KW-1185">Reference proteome</keyword>
<dbReference type="InterPro" id="IPR027054">
    <property type="entry name" value="ALG2"/>
</dbReference>
<feature type="domain" description="Glycosyl transferase family 1" evidence="2">
    <location>
        <begin position="190"/>
        <end position="328"/>
    </location>
</feature>
<dbReference type="InterPro" id="IPR001296">
    <property type="entry name" value="Glyco_trans_1"/>
</dbReference>
<accession>A0A0E3SI60</accession>
<sequence>MKIAIFHDYFGAIGGGEKLVLMLAKYINADVITTDLNLESIKKMGYSDIHIISLGKTPKVPPLKQISASFLFATCDFSKKYDFFIFSGNWAHFAAKKHKPNLYYCHTPTRAFYDLYDTFLTRQSFFVSIFFRIWVRFHRPISEYYLSHVCKIATNSENTLQRVKMYFHRDAEVIYPPVETTKFTCNEYGDFWLSVNRLYPEKRVELQIDAFREMPEEKLIIVGGYSEGDHAKSYAKNIIKNLPDNVKLRGEVSELELLDLYSRCKGLICTAMDEDFGMTPVEAMASGKPVVAVNEGGFKETVTEKTGLLIYADVPGVIGAVKLISSEPKSYRDACLEQAKRFDLSIFSEKMKNVVNNDC</sequence>
<dbReference type="PANTHER" id="PTHR45918">
    <property type="entry name" value="ALPHA-1,3/1,6-MANNOSYLTRANSFERASE ALG2"/>
    <property type="match status" value="1"/>
</dbReference>
<dbReference type="OrthoDB" id="132546at2157"/>
<keyword evidence="1 3" id="KW-0808">Transferase</keyword>
<dbReference type="AlphaFoldDB" id="A0A0E3SI60"/>
<organism evidence="3 4">
    <name type="scientific">Methanosarcina horonobensis HB-1 = JCM 15518</name>
    <dbReference type="NCBI Taxonomy" id="1434110"/>
    <lineage>
        <taxon>Archaea</taxon>
        <taxon>Methanobacteriati</taxon>
        <taxon>Methanobacteriota</taxon>
        <taxon>Stenosarchaea group</taxon>
        <taxon>Methanomicrobia</taxon>
        <taxon>Methanosarcinales</taxon>
        <taxon>Methanosarcinaceae</taxon>
        <taxon>Methanosarcina</taxon>
    </lineage>
</organism>
<dbReference type="GO" id="GO:0004378">
    <property type="term" value="F:GDP-Man:Man(1)GlcNAc(2)-PP-Dol alpha-1,3-mannosyltransferase activity"/>
    <property type="evidence" value="ECO:0007669"/>
    <property type="project" value="InterPro"/>
</dbReference>
<evidence type="ECO:0000313" key="4">
    <source>
        <dbReference type="Proteomes" id="UP000033101"/>
    </source>
</evidence>
<dbReference type="PATRIC" id="fig|1434110.4.peg.4012"/>
<protein>
    <submittedName>
        <fullName evidence="3">Mannosyltransferase WbkA</fullName>
    </submittedName>
</protein>
<dbReference type="KEGG" id="mhor:MSHOH_3115"/>
<evidence type="ECO:0000259" key="2">
    <source>
        <dbReference type="Pfam" id="PF00534"/>
    </source>
</evidence>
<dbReference type="PANTHER" id="PTHR45918:SF1">
    <property type="entry name" value="ALPHA-1,3_1,6-MANNOSYLTRANSFERASE ALG2"/>
    <property type="match status" value="1"/>
</dbReference>
<dbReference type="HOGENOM" id="CLU_041001_1_0_2"/>
<reference evidence="3 4" key="1">
    <citation type="submission" date="2014-07" db="EMBL/GenBank/DDBJ databases">
        <title>Methanogenic archaea and the global carbon cycle.</title>
        <authorList>
            <person name="Henriksen J.R."/>
            <person name="Luke J."/>
            <person name="Reinhart S."/>
            <person name="Benedict M.N."/>
            <person name="Youngblut N.D."/>
            <person name="Metcalf M.E."/>
            <person name="Whitaker R.J."/>
            <person name="Metcalf W.W."/>
        </authorList>
    </citation>
    <scope>NUCLEOTIDE SEQUENCE [LARGE SCALE GENOMIC DNA]</scope>
    <source>
        <strain evidence="3 4">HB-1</strain>
    </source>
</reference>
<dbReference type="GO" id="GO:0012505">
    <property type="term" value="C:endomembrane system"/>
    <property type="evidence" value="ECO:0007669"/>
    <property type="project" value="TreeGrafter"/>
</dbReference>
<dbReference type="SUPFAM" id="SSF53756">
    <property type="entry name" value="UDP-Glycosyltransferase/glycogen phosphorylase"/>
    <property type="match status" value="1"/>
</dbReference>
<gene>
    <name evidence="3" type="ORF">MSHOH_3115</name>
</gene>
<dbReference type="RefSeq" id="WP_048141350.1">
    <property type="nucleotide sequence ID" value="NZ_CP009516.1"/>
</dbReference>
<evidence type="ECO:0000313" key="3">
    <source>
        <dbReference type="EMBL" id="AKB79598.1"/>
    </source>
</evidence>
<dbReference type="Proteomes" id="UP000033101">
    <property type="component" value="Chromosome"/>
</dbReference>